<dbReference type="EMBL" id="KB445575">
    <property type="protein sequence ID" value="EMD92036.1"/>
    <property type="molecule type" value="Genomic_DNA"/>
</dbReference>
<accession>M2UEB7</accession>
<dbReference type="OrthoDB" id="10482133at2759"/>
<reference evidence="1 2" key="1">
    <citation type="journal article" date="2012" name="PLoS Pathog.">
        <title>Diverse lifestyles and strategies of plant pathogenesis encoded in the genomes of eighteen Dothideomycetes fungi.</title>
        <authorList>
            <person name="Ohm R.A."/>
            <person name="Feau N."/>
            <person name="Henrissat B."/>
            <person name="Schoch C.L."/>
            <person name="Horwitz B.A."/>
            <person name="Barry K.W."/>
            <person name="Condon B.J."/>
            <person name="Copeland A.C."/>
            <person name="Dhillon B."/>
            <person name="Glaser F."/>
            <person name="Hesse C.N."/>
            <person name="Kosti I."/>
            <person name="LaButti K."/>
            <person name="Lindquist E.A."/>
            <person name="Lucas S."/>
            <person name="Salamov A.A."/>
            <person name="Bradshaw R.E."/>
            <person name="Ciuffetti L."/>
            <person name="Hamelin R.C."/>
            <person name="Kema G.H.J."/>
            <person name="Lawrence C."/>
            <person name="Scott J.A."/>
            <person name="Spatafora J.W."/>
            <person name="Turgeon B.G."/>
            <person name="de Wit P.J.G.M."/>
            <person name="Zhong S."/>
            <person name="Goodwin S.B."/>
            <person name="Grigoriev I.V."/>
        </authorList>
    </citation>
    <scope>NUCLEOTIDE SEQUENCE [LARGE SCALE GENOMIC DNA]</scope>
    <source>
        <strain evidence="2">C5 / ATCC 48332 / race O</strain>
    </source>
</reference>
<dbReference type="Proteomes" id="UP000016936">
    <property type="component" value="Unassembled WGS sequence"/>
</dbReference>
<gene>
    <name evidence="1" type="ORF">COCHEDRAFT_1029559</name>
</gene>
<evidence type="ECO:0000313" key="2">
    <source>
        <dbReference type="Proteomes" id="UP000016936"/>
    </source>
</evidence>
<proteinExistence type="predicted"/>
<dbReference type="AlphaFoldDB" id="M2UEB7"/>
<dbReference type="HOGENOM" id="CLU_1547403_0_0_1"/>
<evidence type="ECO:0000313" key="1">
    <source>
        <dbReference type="EMBL" id="EMD92036.1"/>
    </source>
</evidence>
<sequence length="173" mass="18298">MKQGDDGQGRLGAWEVKGVFEFACALTGHWGATQGGCAADDVDGWTLADGSATCAPTKPAAQQVAGSATLFSKKKEKPAGRTGTSGGSNIAFVRGAHPWLMVHCPAAVYGFLDEAWLAGFSTCFILYLRQWLREPVDRCVRFAAAARCGLWAMGHCYGPLAKSLGRWAVADGI</sequence>
<protein>
    <submittedName>
        <fullName evidence="1">Uncharacterized protein</fullName>
    </submittedName>
</protein>
<reference evidence="2" key="2">
    <citation type="journal article" date="2013" name="PLoS Genet.">
        <title>Comparative genome structure, secondary metabolite, and effector coding capacity across Cochliobolus pathogens.</title>
        <authorList>
            <person name="Condon B.J."/>
            <person name="Leng Y."/>
            <person name="Wu D."/>
            <person name="Bushley K.E."/>
            <person name="Ohm R.A."/>
            <person name="Otillar R."/>
            <person name="Martin J."/>
            <person name="Schackwitz W."/>
            <person name="Grimwood J."/>
            <person name="MohdZainudin N."/>
            <person name="Xue C."/>
            <person name="Wang R."/>
            <person name="Manning V.A."/>
            <person name="Dhillon B."/>
            <person name="Tu Z.J."/>
            <person name="Steffenson B.J."/>
            <person name="Salamov A."/>
            <person name="Sun H."/>
            <person name="Lowry S."/>
            <person name="LaButti K."/>
            <person name="Han J."/>
            <person name="Copeland A."/>
            <person name="Lindquist E."/>
            <person name="Barry K."/>
            <person name="Schmutz J."/>
            <person name="Baker S.E."/>
            <person name="Ciuffetti L.M."/>
            <person name="Grigoriev I.V."/>
            <person name="Zhong S."/>
            <person name="Turgeon B.G."/>
        </authorList>
    </citation>
    <scope>NUCLEOTIDE SEQUENCE [LARGE SCALE GENOMIC DNA]</scope>
    <source>
        <strain evidence="2">C5 / ATCC 48332 / race O</strain>
    </source>
</reference>
<organism evidence="1 2">
    <name type="scientific">Cochliobolus heterostrophus (strain C5 / ATCC 48332 / race O)</name>
    <name type="common">Southern corn leaf blight fungus</name>
    <name type="synonym">Bipolaris maydis</name>
    <dbReference type="NCBI Taxonomy" id="701091"/>
    <lineage>
        <taxon>Eukaryota</taxon>
        <taxon>Fungi</taxon>
        <taxon>Dikarya</taxon>
        <taxon>Ascomycota</taxon>
        <taxon>Pezizomycotina</taxon>
        <taxon>Dothideomycetes</taxon>
        <taxon>Pleosporomycetidae</taxon>
        <taxon>Pleosporales</taxon>
        <taxon>Pleosporineae</taxon>
        <taxon>Pleosporaceae</taxon>
        <taxon>Bipolaris</taxon>
    </lineage>
</organism>
<keyword evidence="2" id="KW-1185">Reference proteome</keyword>
<name>M2UEB7_COCH5</name>